<accession>A0A7C8FRU4</accession>
<dbReference type="AlphaFoldDB" id="A0A7C8FRU4"/>
<keyword evidence="2" id="KW-0472">Membrane</keyword>
<dbReference type="InterPro" id="IPR036514">
    <property type="entry name" value="SGNH_hydro_sf"/>
</dbReference>
<keyword evidence="4" id="KW-1185">Reference proteome</keyword>
<organism evidence="3 4">
    <name type="scientific">Adlercreutzia muris</name>
    <dbReference type="NCBI Taxonomy" id="1796610"/>
    <lineage>
        <taxon>Bacteria</taxon>
        <taxon>Bacillati</taxon>
        <taxon>Actinomycetota</taxon>
        <taxon>Coriobacteriia</taxon>
        <taxon>Eggerthellales</taxon>
        <taxon>Eggerthellaceae</taxon>
        <taxon>Adlercreutzia</taxon>
    </lineage>
</organism>
<feature type="region of interest" description="Disordered" evidence="1">
    <location>
        <begin position="1"/>
        <end position="41"/>
    </location>
</feature>
<dbReference type="Proteomes" id="UP000479639">
    <property type="component" value="Unassembled WGS sequence"/>
</dbReference>
<evidence type="ECO:0000256" key="1">
    <source>
        <dbReference type="SAM" id="MobiDB-lite"/>
    </source>
</evidence>
<dbReference type="EMBL" id="WAJS01000042">
    <property type="protein sequence ID" value="KAB1640499.1"/>
    <property type="molecule type" value="Genomic_DNA"/>
</dbReference>
<evidence type="ECO:0000313" key="4">
    <source>
        <dbReference type="Proteomes" id="UP000479639"/>
    </source>
</evidence>
<evidence type="ECO:0000256" key="2">
    <source>
        <dbReference type="SAM" id="Phobius"/>
    </source>
</evidence>
<name>A0A7C8FRU4_9ACTN</name>
<keyword evidence="2" id="KW-1133">Transmembrane helix</keyword>
<gene>
    <name evidence="3" type="ORF">F8D48_10395</name>
</gene>
<evidence type="ECO:0008006" key="5">
    <source>
        <dbReference type="Google" id="ProtNLM"/>
    </source>
</evidence>
<protein>
    <recommendedName>
        <fullName evidence="5">SGNH/GDSL hydrolase family protein</fullName>
    </recommendedName>
</protein>
<comment type="caution">
    <text evidence="3">The sequence shown here is derived from an EMBL/GenBank/DDBJ whole genome shotgun (WGS) entry which is preliminary data.</text>
</comment>
<dbReference type="SUPFAM" id="SSF52266">
    <property type="entry name" value="SGNH hydrolase"/>
    <property type="match status" value="1"/>
</dbReference>
<feature type="compositionally biased region" description="Low complexity" evidence="1">
    <location>
        <begin position="14"/>
        <end position="27"/>
    </location>
</feature>
<evidence type="ECO:0000313" key="3">
    <source>
        <dbReference type="EMBL" id="KAB1640499.1"/>
    </source>
</evidence>
<dbReference type="Gene3D" id="3.40.50.1110">
    <property type="entry name" value="SGNH hydrolase"/>
    <property type="match status" value="1"/>
</dbReference>
<reference evidence="3 4" key="1">
    <citation type="submission" date="2019-09" db="EMBL/GenBank/DDBJ databases">
        <title>Whole genome shotgun sequencing (WGS) of Ellagibacter isourolithinifaciens DSM 104140(T) and Adlercreutzia muris DSM 29508(T).</title>
        <authorList>
            <person name="Stoll D.A."/>
            <person name="Danylec N."/>
            <person name="Huch M."/>
        </authorList>
    </citation>
    <scope>NUCLEOTIDE SEQUENCE [LARGE SCALE GENOMIC DNA]</scope>
    <source>
        <strain evidence="3 4">DSM 29508</strain>
    </source>
</reference>
<sequence length="393" mass="42584">MNEEKPTTKPENTAAAPGAIAPDMAAASTDPGEPVTPEGTPLHGAARLRALGKSLLVAIAFVLVGLLVLYGASRIFEPKSNGNVGGVHAAHVAANGFLGEPKNSLDALFIGDSETYSAVSPVEIWKAGGAATYTCAIGGQNLTYSRTLLERALKVQKPRVVMIEGNSLFKPFDENKLLKSTIKDMFPIFERHDRWKALTLRDFFGSAENDYVDDMKGFRMKWGVRPADDSAYMEPTDNVAEVPELTKSVLAEMRDMCRAAGSELVIVSTPSTKCWYTSRHNGAQAAADELGIEFIDLNTGDDAVAIDWDTDTRDWGDHLNYAGAVKTSQALAHILSERYGVPDHRDDPAYAAEWNRAVRHHDRLVEKGSAMAVVGKPGDAITIMELPPLYNPA</sequence>
<keyword evidence="2" id="KW-0812">Transmembrane</keyword>
<feature type="transmembrane region" description="Helical" evidence="2">
    <location>
        <begin position="55"/>
        <end position="73"/>
    </location>
</feature>
<proteinExistence type="predicted"/>
<dbReference type="RefSeq" id="WP_151431862.1">
    <property type="nucleotide sequence ID" value="NZ_JANJZI010000021.1"/>
</dbReference>